<proteinExistence type="predicted"/>
<evidence type="ECO:0000313" key="2">
    <source>
        <dbReference type="Proteomes" id="UP000239872"/>
    </source>
</evidence>
<gene>
    <name evidence="1" type="ORF">CJD36_009540</name>
</gene>
<organism evidence="1 2">
    <name type="scientific">Flavipsychrobacter stenotrophus</name>
    <dbReference type="NCBI Taxonomy" id="2077091"/>
    <lineage>
        <taxon>Bacteria</taxon>
        <taxon>Pseudomonadati</taxon>
        <taxon>Bacteroidota</taxon>
        <taxon>Chitinophagia</taxon>
        <taxon>Chitinophagales</taxon>
        <taxon>Chitinophagaceae</taxon>
        <taxon>Flavipsychrobacter</taxon>
    </lineage>
</organism>
<evidence type="ECO:0008006" key="3">
    <source>
        <dbReference type="Google" id="ProtNLM"/>
    </source>
</evidence>
<comment type="caution">
    <text evidence="1">The sequence shown here is derived from an EMBL/GenBank/DDBJ whole genome shotgun (WGS) entry which is preliminary data.</text>
</comment>
<dbReference type="EMBL" id="PPSL01000002">
    <property type="protein sequence ID" value="PQJ12021.1"/>
    <property type="molecule type" value="Genomic_DNA"/>
</dbReference>
<dbReference type="OrthoDB" id="964703at2"/>
<dbReference type="RefSeq" id="WP_105038900.1">
    <property type="nucleotide sequence ID" value="NZ_PPSL01000002.1"/>
</dbReference>
<dbReference type="Proteomes" id="UP000239872">
    <property type="component" value="Unassembled WGS sequence"/>
</dbReference>
<protein>
    <recommendedName>
        <fullName evidence="3">Addiction module protein</fullName>
    </recommendedName>
</protein>
<dbReference type="AlphaFoldDB" id="A0A2S7SZI7"/>
<accession>A0A2S7SZI7</accession>
<sequence>MSQVIDNELQRYITLLNLSQKKSILAVIKTFLPSIEKNERISREQYNIEIAEAEQRMNGGDFLTQEDVEKEVAKW</sequence>
<name>A0A2S7SZI7_9BACT</name>
<evidence type="ECO:0000313" key="1">
    <source>
        <dbReference type="EMBL" id="PQJ12021.1"/>
    </source>
</evidence>
<keyword evidence="2" id="KW-1185">Reference proteome</keyword>
<reference evidence="1 2" key="1">
    <citation type="submission" date="2018-01" db="EMBL/GenBank/DDBJ databases">
        <title>A novel member of the phylum Bacteroidetes isolated from glacier ice.</title>
        <authorList>
            <person name="Liu Q."/>
            <person name="Xin Y.-H."/>
        </authorList>
    </citation>
    <scope>NUCLEOTIDE SEQUENCE [LARGE SCALE GENOMIC DNA]</scope>
    <source>
        <strain evidence="1 2">RB1R16</strain>
    </source>
</reference>